<feature type="compositionally biased region" description="Basic and acidic residues" evidence="2">
    <location>
        <begin position="522"/>
        <end position="533"/>
    </location>
</feature>
<dbReference type="CDD" id="cd00160">
    <property type="entry name" value="RhoGEF"/>
    <property type="match status" value="1"/>
</dbReference>
<comment type="caution">
    <text evidence="6">The sequence shown here is derived from an EMBL/GenBank/DDBJ whole genome shotgun (WGS) entry which is preliminary data.</text>
</comment>
<gene>
    <name evidence="6" type="ORF">CVT24_009326</name>
</gene>
<dbReference type="SMART" id="SM00233">
    <property type="entry name" value="PH"/>
    <property type="match status" value="1"/>
</dbReference>
<dbReference type="OrthoDB" id="2272012at2759"/>
<dbReference type="InterPro" id="IPR011993">
    <property type="entry name" value="PH-like_dom_sf"/>
</dbReference>
<dbReference type="InterPro" id="IPR035899">
    <property type="entry name" value="DBL_dom_sf"/>
</dbReference>
<dbReference type="InterPro" id="IPR001180">
    <property type="entry name" value="CNH_dom"/>
</dbReference>
<feature type="domain" description="PH" evidence="3">
    <location>
        <begin position="455"/>
        <end position="587"/>
    </location>
</feature>
<dbReference type="InterPro" id="IPR052233">
    <property type="entry name" value="Rho-type_GEFs"/>
</dbReference>
<dbReference type="GO" id="GO:0005085">
    <property type="term" value="F:guanyl-nucleotide exchange factor activity"/>
    <property type="evidence" value="ECO:0007669"/>
    <property type="project" value="UniProtKB-KW"/>
</dbReference>
<evidence type="ECO:0000259" key="3">
    <source>
        <dbReference type="PROSITE" id="PS50003"/>
    </source>
</evidence>
<dbReference type="InterPro" id="IPR001849">
    <property type="entry name" value="PH_domain"/>
</dbReference>
<feature type="domain" description="CNH" evidence="5">
    <location>
        <begin position="627"/>
        <end position="951"/>
    </location>
</feature>
<dbReference type="InterPro" id="IPR000219">
    <property type="entry name" value="DH_dom"/>
</dbReference>
<keyword evidence="1" id="KW-0344">Guanine-nucleotide releasing factor</keyword>
<dbReference type="PROSITE" id="PS50010">
    <property type="entry name" value="DH_2"/>
    <property type="match status" value="1"/>
</dbReference>
<dbReference type="Pfam" id="PF00621">
    <property type="entry name" value="RhoGEF"/>
    <property type="match status" value="1"/>
</dbReference>
<dbReference type="Gene3D" id="1.20.900.10">
    <property type="entry name" value="Dbl homology (DH) domain"/>
    <property type="match status" value="1"/>
</dbReference>
<evidence type="ECO:0000259" key="4">
    <source>
        <dbReference type="PROSITE" id="PS50010"/>
    </source>
</evidence>
<feature type="region of interest" description="Disordered" evidence="2">
    <location>
        <begin position="25"/>
        <end position="118"/>
    </location>
</feature>
<dbReference type="EMBL" id="NHTK01001368">
    <property type="protein sequence ID" value="PPQ99136.1"/>
    <property type="molecule type" value="Genomic_DNA"/>
</dbReference>
<sequence length="1022" mass="115385">MDPRNLPPGAQQPAVVTPPSRYLYSLQVQPPPRNEDNLQFHNPWDSYQHPPQQPQQLLPPQTRPRVQSMQGPVPPPRVQPQQQPTYQQTPRFSFPEPQFFSFEQPAPPPPPAKDLQPPRILRHHHSRSDLPGIHPNASRMHNQHSNQSVASFASSYNAVDDDNYEAFDDEPTDLAKGLSNLSLNTEEAIRRFQAGELPDNDQEWHRLVPEEARDALGKSEVQRQSILFEVVKSEREYVKDLEAIEQVFIEPLRTARPPIIRENILPGFINEVFGNLKQILAHHQRILAALMERQREQHPLVQSISDIILDTTLKADFRAAYETYIKHYPLAESHHRNQLKKNHAYELFIQSVSNDPRIRKRDLVTFLSRPVTRLPRLNLLLETILKCTEKEYTEYGHPDLDTLPIILGILKDCIKSTQPGIEAAESKVKFWGLCESLVFQRGEIIDLDLYDKSRSLVYTGSVYRRARSDTGFSEKWVELEAALLDNYLLLLREEKRPNGQVKRMLMSRPMPLSFLRLGSFKDPPDTRKEKPEDGSGGLLDSLRSQTVPIYPFTIYHAASRATRRYTLYVSSDAIRKKWHSAFVEALGIHKVREESNQWFNPQSVTDGFFRVPSGATMPSAPSAVKYTGRIHSAVPFVNNGKKFLVISCAPGVYVGLTNSEDFKPVLNHRLPISLAAITKVSNKVFNRLIVHSEQSLVSYSLDILARVALGQSQKQNLDSSKERITPSDAHITFFRYVQVGGRALVIYASKRRLGSSMTVQVLECMDRSEAGLAPKRPSFTSSSSTSSAKSMSFRQFGDPGYVPKDAHDIVALMKTVGICTSSHIVVADPTNLASANVAVVPDLQGASTNEAIASLKAKLEGKKPLGLFRVDQNELLVVYDGKLSCTTHLVHANFICYIRWEAKADACAHRNGQLLLFSPEFIEVRNITTSRLVQVIEGKDIRLTYSGPYESKDDTILCVMRGKTFNGEGGFSEKVVELVETEEISQVWSPVTPHSMSSVQTQMQSQPQRTSQAAIWDEWDMQ</sequence>
<evidence type="ECO:0008006" key="8">
    <source>
        <dbReference type="Google" id="ProtNLM"/>
    </source>
</evidence>
<dbReference type="Pfam" id="PF00780">
    <property type="entry name" value="CNH"/>
    <property type="match status" value="1"/>
</dbReference>
<evidence type="ECO:0000259" key="5">
    <source>
        <dbReference type="PROSITE" id="PS50219"/>
    </source>
</evidence>
<evidence type="ECO:0000256" key="2">
    <source>
        <dbReference type="SAM" id="MobiDB-lite"/>
    </source>
</evidence>
<feature type="compositionally biased region" description="Low complexity" evidence="2">
    <location>
        <begin position="79"/>
        <end position="104"/>
    </location>
</feature>
<dbReference type="PROSITE" id="PS50003">
    <property type="entry name" value="PH_DOMAIN"/>
    <property type="match status" value="1"/>
</dbReference>
<dbReference type="InParanoid" id="A0A409Y7U8"/>
<dbReference type="PANTHER" id="PTHR46572">
    <property type="entry name" value="RHO1 GDP-GTP EXCHANGE PROTEIN 1-RELATED"/>
    <property type="match status" value="1"/>
</dbReference>
<accession>A0A409Y7U8</accession>
<dbReference type="PANTHER" id="PTHR46572:SF1">
    <property type="entry name" value="RHO1 GUANINE NUCLEOTIDE EXCHANGE FACTOR TUS1"/>
    <property type="match status" value="1"/>
</dbReference>
<dbReference type="Proteomes" id="UP000284842">
    <property type="component" value="Unassembled WGS sequence"/>
</dbReference>
<proteinExistence type="predicted"/>
<dbReference type="SUPFAM" id="SSF48065">
    <property type="entry name" value="DBL homology domain (DH-domain)"/>
    <property type="match status" value="1"/>
</dbReference>
<dbReference type="SUPFAM" id="SSF50729">
    <property type="entry name" value="PH domain-like"/>
    <property type="match status" value="1"/>
</dbReference>
<feature type="region of interest" description="Disordered" evidence="2">
    <location>
        <begin position="518"/>
        <end position="538"/>
    </location>
</feature>
<dbReference type="SMART" id="SM00325">
    <property type="entry name" value="RhoGEF"/>
    <property type="match status" value="1"/>
</dbReference>
<dbReference type="PROSITE" id="PS50219">
    <property type="entry name" value="CNH"/>
    <property type="match status" value="1"/>
</dbReference>
<keyword evidence="7" id="KW-1185">Reference proteome</keyword>
<feature type="domain" description="DH" evidence="4">
    <location>
        <begin position="222"/>
        <end position="420"/>
    </location>
</feature>
<reference evidence="6 7" key="1">
    <citation type="journal article" date="2018" name="Evol. Lett.">
        <title>Horizontal gene cluster transfer increased hallucinogenic mushroom diversity.</title>
        <authorList>
            <person name="Reynolds H.T."/>
            <person name="Vijayakumar V."/>
            <person name="Gluck-Thaler E."/>
            <person name="Korotkin H.B."/>
            <person name="Matheny P.B."/>
            <person name="Slot J.C."/>
        </authorList>
    </citation>
    <scope>NUCLEOTIDE SEQUENCE [LARGE SCALE GENOMIC DNA]</scope>
    <source>
        <strain evidence="6 7">2629</strain>
    </source>
</reference>
<dbReference type="STRING" id="181874.A0A409Y7U8"/>
<protein>
    <recommendedName>
        <fullName evidence="8">DH domain-containing protein</fullName>
    </recommendedName>
</protein>
<dbReference type="AlphaFoldDB" id="A0A409Y7U8"/>
<organism evidence="6 7">
    <name type="scientific">Panaeolus cyanescens</name>
    <dbReference type="NCBI Taxonomy" id="181874"/>
    <lineage>
        <taxon>Eukaryota</taxon>
        <taxon>Fungi</taxon>
        <taxon>Dikarya</taxon>
        <taxon>Basidiomycota</taxon>
        <taxon>Agaricomycotina</taxon>
        <taxon>Agaricomycetes</taxon>
        <taxon>Agaricomycetidae</taxon>
        <taxon>Agaricales</taxon>
        <taxon>Agaricineae</taxon>
        <taxon>Galeropsidaceae</taxon>
        <taxon>Panaeolus</taxon>
    </lineage>
</organism>
<evidence type="ECO:0000313" key="6">
    <source>
        <dbReference type="EMBL" id="PPQ99136.1"/>
    </source>
</evidence>
<evidence type="ECO:0000313" key="7">
    <source>
        <dbReference type="Proteomes" id="UP000284842"/>
    </source>
</evidence>
<dbReference type="Gene3D" id="2.30.29.30">
    <property type="entry name" value="Pleckstrin-homology domain (PH domain)/Phosphotyrosine-binding domain (PTB)"/>
    <property type="match status" value="1"/>
</dbReference>
<evidence type="ECO:0000256" key="1">
    <source>
        <dbReference type="ARBA" id="ARBA00022658"/>
    </source>
</evidence>
<name>A0A409Y7U8_9AGAR</name>